<organism evidence="1">
    <name type="scientific">freshwater metagenome</name>
    <dbReference type="NCBI Taxonomy" id="449393"/>
    <lineage>
        <taxon>unclassified sequences</taxon>
        <taxon>metagenomes</taxon>
        <taxon>ecological metagenomes</taxon>
    </lineage>
</organism>
<dbReference type="EMBL" id="CAFBQR010000105">
    <property type="protein sequence ID" value="CAB5064155.1"/>
    <property type="molecule type" value="Genomic_DNA"/>
</dbReference>
<dbReference type="AlphaFoldDB" id="A0A6J7UE44"/>
<accession>A0A6J7UE44</accession>
<protein>
    <submittedName>
        <fullName evidence="1">Unannotated protein</fullName>
    </submittedName>
</protein>
<reference evidence="1" key="1">
    <citation type="submission" date="2020-05" db="EMBL/GenBank/DDBJ databases">
        <authorList>
            <person name="Chiriac C."/>
            <person name="Salcher M."/>
            <person name="Ghai R."/>
            <person name="Kavagutti S V."/>
        </authorList>
    </citation>
    <scope>NUCLEOTIDE SEQUENCE</scope>
</reference>
<proteinExistence type="predicted"/>
<name>A0A6J7UE44_9ZZZZ</name>
<sequence>MQSSPATARFAGFGAAVAEGATATIDASAIDATSAPANFFLNIETLL</sequence>
<evidence type="ECO:0000313" key="1">
    <source>
        <dbReference type="EMBL" id="CAB5064155.1"/>
    </source>
</evidence>
<gene>
    <name evidence="1" type="ORF">UFOPK4348_00609</name>
</gene>